<dbReference type="InterPro" id="IPR002938">
    <property type="entry name" value="FAD-bd"/>
</dbReference>
<dbReference type="GO" id="GO:0071949">
    <property type="term" value="F:FAD binding"/>
    <property type="evidence" value="ECO:0007669"/>
    <property type="project" value="InterPro"/>
</dbReference>
<dbReference type="PRINTS" id="PR00420">
    <property type="entry name" value="RNGMNOXGNASE"/>
</dbReference>
<organism evidence="8 9">
    <name type="scientific">Phialocephala subalpina</name>
    <dbReference type="NCBI Taxonomy" id="576137"/>
    <lineage>
        <taxon>Eukaryota</taxon>
        <taxon>Fungi</taxon>
        <taxon>Dikarya</taxon>
        <taxon>Ascomycota</taxon>
        <taxon>Pezizomycotina</taxon>
        <taxon>Leotiomycetes</taxon>
        <taxon>Helotiales</taxon>
        <taxon>Mollisiaceae</taxon>
        <taxon>Phialocephala</taxon>
        <taxon>Phialocephala fortinii species complex</taxon>
    </lineage>
</organism>
<keyword evidence="9" id="KW-1185">Reference proteome</keyword>
<evidence type="ECO:0000256" key="1">
    <source>
        <dbReference type="ARBA" id="ARBA00007992"/>
    </source>
</evidence>
<keyword evidence="2" id="KW-0285">Flavoprotein</keyword>
<dbReference type="AlphaFoldDB" id="A0A1L7X5S9"/>
<reference evidence="8 9" key="1">
    <citation type="submission" date="2016-03" db="EMBL/GenBank/DDBJ databases">
        <authorList>
            <person name="Ploux O."/>
        </authorList>
    </citation>
    <scope>NUCLEOTIDE SEQUENCE [LARGE SCALE GENOMIC DNA]</scope>
    <source>
        <strain evidence="8 9">UAMH 11012</strain>
    </source>
</reference>
<evidence type="ECO:0000259" key="7">
    <source>
        <dbReference type="Pfam" id="PF01494"/>
    </source>
</evidence>
<dbReference type="Pfam" id="PF01494">
    <property type="entry name" value="FAD_binding_3"/>
    <property type="match status" value="1"/>
</dbReference>
<dbReference type="EMBL" id="FJOG01000016">
    <property type="protein sequence ID" value="CZR60361.1"/>
    <property type="molecule type" value="Genomic_DNA"/>
</dbReference>
<feature type="signal peptide" evidence="6">
    <location>
        <begin position="1"/>
        <end position="17"/>
    </location>
</feature>
<evidence type="ECO:0000256" key="2">
    <source>
        <dbReference type="ARBA" id="ARBA00022630"/>
    </source>
</evidence>
<feature type="chain" id="PRO_5012747201" description="FAD-binding domain-containing protein" evidence="6">
    <location>
        <begin position="18"/>
        <end position="423"/>
    </location>
</feature>
<keyword evidence="5" id="KW-0503">Monooxygenase</keyword>
<dbReference type="SUPFAM" id="SSF51905">
    <property type="entry name" value="FAD/NAD(P)-binding domain"/>
    <property type="match status" value="1"/>
</dbReference>
<accession>A0A1L7X5S9</accession>
<dbReference type="PANTHER" id="PTHR13789:SF309">
    <property type="entry name" value="PUTATIVE (AFU_ORTHOLOGUE AFUA_6G14510)-RELATED"/>
    <property type="match status" value="1"/>
</dbReference>
<dbReference type="Proteomes" id="UP000184330">
    <property type="component" value="Unassembled WGS sequence"/>
</dbReference>
<keyword evidence="3" id="KW-0274">FAD</keyword>
<protein>
    <recommendedName>
        <fullName evidence="7">FAD-binding domain-containing protein</fullName>
    </recommendedName>
</protein>
<evidence type="ECO:0000256" key="5">
    <source>
        <dbReference type="ARBA" id="ARBA00023033"/>
    </source>
</evidence>
<evidence type="ECO:0000313" key="9">
    <source>
        <dbReference type="Proteomes" id="UP000184330"/>
    </source>
</evidence>
<sequence>MPFRIVIVGTGIAGLSAAIALSNKGHKVTIVEAAFQLQAVGGFVVADANASRCIDQLGTYQKFVEKCGIDHDRILFRRYADGQCVFDIKNTELVDQFNYPRWGVHRADYQQMLYAGAIERSVEVRLGCRVVSVDENCPAVIINGGERVEADLVIGADGVNSVVRKAIIPESDITVRDRGFDVTRVNYPESVILSDPETAPLMEACNGPVGCIPMQPVRRGDTKILCVDYLNPRESDSAPGGARRKDITKIRAYFKPYTSAIQKLMSYVDEAIVWQLHDVTLKSWMSKSGKVILIGDAAHAVLPFSGSGGAMALEDSLALAECLDHASDIDAIPKILQKFQEIRKPRCELIRDHGINVSHLWTMQDGPQQQERDKIFKHKMGFGPQLPPRLPLGELPESPNVPTFQPWLRGYDILEFTKYQLAK</sequence>
<dbReference type="InterPro" id="IPR050493">
    <property type="entry name" value="FAD-dep_Monooxygenase_BioMet"/>
</dbReference>
<dbReference type="InterPro" id="IPR036188">
    <property type="entry name" value="FAD/NAD-bd_sf"/>
</dbReference>
<dbReference type="PANTHER" id="PTHR13789">
    <property type="entry name" value="MONOOXYGENASE"/>
    <property type="match status" value="1"/>
</dbReference>
<dbReference type="GO" id="GO:0004497">
    <property type="term" value="F:monooxygenase activity"/>
    <property type="evidence" value="ECO:0007669"/>
    <property type="project" value="UniProtKB-KW"/>
</dbReference>
<dbReference type="Gene3D" id="3.50.50.60">
    <property type="entry name" value="FAD/NAD(P)-binding domain"/>
    <property type="match status" value="1"/>
</dbReference>
<evidence type="ECO:0000256" key="4">
    <source>
        <dbReference type="ARBA" id="ARBA00023002"/>
    </source>
</evidence>
<keyword evidence="6" id="KW-0732">Signal</keyword>
<name>A0A1L7X5S9_9HELO</name>
<evidence type="ECO:0000256" key="3">
    <source>
        <dbReference type="ARBA" id="ARBA00022827"/>
    </source>
</evidence>
<dbReference type="OrthoDB" id="16820at2759"/>
<keyword evidence="4" id="KW-0560">Oxidoreductase</keyword>
<evidence type="ECO:0000256" key="6">
    <source>
        <dbReference type="SAM" id="SignalP"/>
    </source>
</evidence>
<proteinExistence type="inferred from homology"/>
<feature type="domain" description="FAD-binding" evidence="7">
    <location>
        <begin position="5"/>
        <end position="348"/>
    </location>
</feature>
<evidence type="ECO:0000313" key="8">
    <source>
        <dbReference type="EMBL" id="CZR60361.1"/>
    </source>
</evidence>
<gene>
    <name evidence="8" type="ORF">PAC_10257</name>
</gene>
<comment type="similarity">
    <text evidence="1">Belongs to the paxM FAD-dependent monooxygenase family.</text>
</comment>
<dbReference type="STRING" id="576137.A0A1L7X5S9"/>